<dbReference type="InterPro" id="IPR004839">
    <property type="entry name" value="Aminotransferase_I/II_large"/>
</dbReference>
<evidence type="ECO:0000313" key="8">
    <source>
        <dbReference type="Proteomes" id="UP000185696"/>
    </source>
</evidence>
<reference evidence="7 8" key="1">
    <citation type="submission" date="2016-12" db="EMBL/GenBank/DDBJ databases">
        <title>The draft genome sequence of Actinophytocola xinjiangensis.</title>
        <authorList>
            <person name="Wang W."/>
            <person name="Yuan L."/>
        </authorList>
    </citation>
    <scope>NUCLEOTIDE SEQUENCE [LARGE SCALE GENOMIC DNA]</scope>
    <source>
        <strain evidence="7 8">CGMCC 4.4663</strain>
    </source>
</reference>
<organism evidence="7 8">
    <name type="scientific">Actinophytocola xinjiangensis</name>
    <dbReference type="NCBI Taxonomy" id="485602"/>
    <lineage>
        <taxon>Bacteria</taxon>
        <taxon>Bacillati</taxon>
        <taxon>Actinomycetota</taxon>
        <taxon>Actinomycetes</taxon>
        <taxon>Pseudonocardiales</taxon>
        <taxon>Pseudonocardiaceae</taxon>
    </lineage>
</organism>
<sequence length="345" mass="35903">MAVRIRPELAQTPGYTPAPVPPDAILLANNEVPGPPLPGVPEAVAAATGTLHRYPDATSTPLAAGLARHLGVAPDRVVVGAGSAGVCLRVLQALCEPGDEVAFGWRSFELYPLLARTVGAVPRPVPLSGDRLDLDALASATGRRTRVVLLCNPNNPTGTAVTGHELTRFLAAVPPHVLVVVDEAYREFATPGAVPDAVVSSGRHPRVAVLRTFSKAYGLAALRVGYGVLPVEVADAVRRVAPPFGVSTVAEAAASAALAAHPVMLARCRELAAERDRVRTALLAAGHRVPVSQANFLWLPLGERTSEFVAHCRDRGIVVRGYAGEGVRVTVGTASDNDAFLAAAT</sequence>
<comment type="caution">
    <text evidence="7">The sequence shown here is derived from an EMBL/GenBank/DDBJ whole genome shotgun (WGS) entry which is preliminary data.</text>
</comment>
<evidence type="ECO:0000313" key="7">
    <source>
        <dbReference type="EMBL" id="OLF14189.1"/>
    </source>
</evidence>
<dbReference type="AlphaFoldDB" id="A0A7Z0WSV2"/>
<evidence type="ECO:0000256" key="4">
    <source>
        <dbReference type="ARBA" id="ARBA00022898"/>
    </source>
</evidence>
<evidence type="ECO:0000256" key="3">
    <source>
        <dbReference type="ARBA" id="ARBA00022679"/>
    </source>
</evidence>
<dbReference type="InterPro" id="IPR015422">
    <property type="entry name" value="PyrdxlP-dep_Trfase_small"/>
</dbReference>
<dbReference type="NCBIfam" id="NF002878">
    <property type="entry name" value="PRK03321.1"/>
    <property type="match status" value="1"/>
</dbReference>
<dbReference type="SUPFAM" id="SSF53383">
    <property type="entry name" value="PLP-dependent transferases"/>
    <property type="match status" value="1"/>
</dbReference>
<dbReference type="GO" id="GO:0008483">
    <property type="term" value="F:transaminase activity"/>
    <property type="evidence" value="ECO:0007669"/>
    <property type="project" value="UniProtKB-KW"/>
</dbReference>
<dbReference type="InterPro" id="IPR015424">
    <property type="entry name" value="PyrdxlP-dep_Trfase"/>
</dbReference>
<dbReference type="Gene3D" id="3.40.640.10">
    <property type="entry name" value="Type I PLP-dependent aspartate aminotransferase-like (Major domain)"/>
    <property type="match status" value="1"/>
</dbReference>
<keyword evidence="2 7" id="KW-0032">Aminotransferase</keyword>
<accession>A0A7Z0WSV2</accession>
<dbReference type="Proteomes" id="UP000185696">
    <property type="component" value="Unassembled WGS sequence"/>
</dbReference>
<proteinExistence type="inferred from homology"/>
<dbReference type="InterPro" id="IPR015421">
    <property type="entry name" value="PyrdxlP-dep_Trfase_major"/>
</dbReference>
<dbReference type="OrthoDB" id="9809616at2"/>
<dbReference type="InterPro" id="IPR050106">
    <property type="entry name" value="HistidinolP_aminotransfase"/>
</dbReference>
<dbReference type="GO" id="GO:0030170">
    <property type="term" value="F:pyridoxal phosphate binding"/>
    <property type="evidence" value="ECO:0007669"/>
    <property type="project" value="InterPro"/>
</dbReference>
<dbReference type="PANTHER" id="PTHR43643:SF3">
    <property type="entry name" value="HISTIDINOL-PHOSPHATE AMINOTRANSFERASE"/>
    <property type="match status" value="1"/>
</dbReference>
<comment type="cofactor">
    <cofactor evidence="1 5">
        <name>pyridoxal 5'-phosphate</name>
        <dbReference type="ChEBI" id="CHEBI:597326"/>
    </cofactor>
</comment>
<keyword evidence="4 5" id="KW-0663">Pyridoxal phosphate</keyword>
<protein>
    <submittedName>
        <fullName evidence="7">Aminotransferase</fullName>
    </submittedName>
</protein>
<dbReference type="RefSeq" id="WP_075131136.1">
    <property type="nucleotide sequence ID" value="NZ_MSIF01000001.1"/>
</dbReference>
<evidence type="ECO:0000256" key="2">
    <source>
        <dbReference type="ARBA" id="ARBA00022576"/>
    </source>
</evidence>
<keyword evidence="3 7" id="KW-0808">Transferase</keyword>
<dbReference type="InterPro" id="IPR024892">
    <property type="entry name" value="ArAT"/>
</dbReference>
<evidence type="ECO:0000259" key="6">
    <source>
        <dbReference type="Pfam" id="PF00155"/>
    </source>
</evidence>
<dbReference type="CDD" id="cd00609">
    <property type="entry name" value="AAT_like"/>
    <property type="match status" value="1"/>
</dbReference>
<dbReference type="Gene3D" id="3.90.1150.10">
    <property type="entry name" value="Aspartate Aminotransferase, domain 1"/>
    <property type="match status" value="1"/>
</dbReference>
<evidence type="ECO:0000256" key="5">
    <source>
        <dbReference type="RuleBase" id="RU003693"/>
    </source>
</evidence>
<dbReference type="PROSITE" id="PS00599">
    <property type="entry name" value="AA_TRANSFER_CLASS_2"/>
    <property type="match status" value="1"/>
</dbReference>
<dbReference type="Pfam" id="PF00155">
    <property type="entry name" value="Aminotran_1_2"/>
    <property type="match status" value="1"/>
</dbReference>
<comment type="similarity">
    <text evidence="5">Belongs to the class-II pyridoxal-phosphate-dependent aminotransferase family.</text>
</comment>
<feature type="domain" description="Aminotransferase class I/classII large" evidence="6">
    <location>
        <begin position="23"/>
        <end position="342"/>
    </location>
</feature>
<name>A0A7Z0WSV2_9PSEU</name>
<keyword evidence="8" id="KW-1185">Reference proteome</keyword>
<dbReference type="EMBL" id="MSIF01000001">
    <property type="protein sequence ID" value="OLF14189.1"/>
    <property type="molecule type" value="Genomic_DNA"/>
</dbReference>
<evidence type="ECO:0000256" key="1">
    <source>
        <dbReference type="ARBA" id="ARBA00001933"/>
    </source>
</evidence>
<dbReference type="InterPro" id="IPR001917">
    <property type="entry name" value="Aminotrans_II_pyridoxalP_BS"/>
</dbReference>
<gene>
    <name evidence="7" type="ORF">BLA60_03315</name>
</gene>
<dbReference type="PANTHER" id="PTHR43643">
    <property type="entry name" value="HISTIDINOL-PHOSPHATE AMINOTRANSFERASE 2"/>
    <property type="match status" value="1"/>
</dbReference>